<dbReference type="Proteomes" id="UP001159042">
    <property type="component" value="Unassembled WGS sequence"/>
</dbReference>
<reference evidence="2 3" key="1">
    <citation type="journal article" date="2023" name="Insect Mol. Biol.">
        <title>Genome sequencing provides insights into the evolution of gene families encoding plant cell wall-degrading enzymes in longhorned beetles.</title>
        <authorList>
            <person name="Shin N.R."/>
            <person name="Okamura Y."/>
            <person name="Kirsch R."/>
            <person name="Pauchet Y."/>
        </authorList>
    </citation>
    <scope>NUCLEOTIDE SEQUENCE [LARGE SCALE GENOMIC DNA]</scope>
    <source>
        <strain evidence="2">EAD_L_NR</strain>
    </source>
</reference>
<proteinExistence type="predicted"/>
<keyword evidence="3" id="KW-1185">Reference proteome</keyword>
<name>A0AAV8V4Z1_9CUCU</name>
<feature type="compositionally biased region" description="Basic residues" evidence="1">
    <location>
        <begin position="1"/>
        <end position="10"/>
    </location>
</feature>
<dbReference type="PANTHER" id="PTHR34239">
    <property type="entry name" value="APPLE DOMAIN-CONTAINING PROTEIN"/>
    <property type="match status" value="1"/>
</dbReference>
<evidence type="ECO:0000313" key="2">
    <source>
        <dbReference type="EMBL" id="KAJ8909299.1"/>
    </source>
</evidence>
<organism evidence="2 3">
    <name type="scientific">Exocentrus adspersus</name>
    <dbReference type="NCBI Taxonomy" id="1586481"/>
    <lineage>
        <taxon>Eukaryota</taxon>
        <taxon>Metazoa</taxon>
        <taxon>Ecdysozoa</taxon>
        <taxon>Arthropoda</taxon>
        <taxon>Hexapoda</taxon>
        <taxon>Insecta</taxon>
        <taxon>Pterygota</taxon>
        <taxon>Neoptera</taxon>
        <taxon>Endopterygota</taxon>
        <taxon>Coleoptera</taxon>
        <taxon>Polyphaga</taxon>
        <taxon>Cucujiformia</taxon>
        <taxon>Chrysomeloidea</taxon>
        <taxon>Cerambycidae</taxon>
        <taxon>Lamiinae</taxon>
        <taxon>Acanthocinini</taxon>
        <taxon>Exocentrus</taxon>
    </lineage>
</organism>
<dbReference type="EMBL" id="JANEYG010000667">
    <property type="protein sequence ID" value="KAJ8909299.1"/>
    <property type="molecule type" value="Genomic_DNA"/>
</dbReference>
<feature type="region of interest" description="Disordered" evidence="1">
    <location>
        <begin position="1"/>
        <end position="23"/>
    </location>
</feature>
<comment type="caution">
    <text evidence="2">The sequence shown here is derived from an EMBL/GenBank/DDBJ whole genome shotgun (WGS) entry which is preliminary data.</text>
</comment>
<protein>
    <submittedName>
        <fullName evidence="2">Uncharacterized protein</fullName>
    </submittedName>
</protein>
<accession>A0AAV8V4Z1</accession>
<gene>
    <name evidence="2" type="ORF">NQ315_011258</name>
</gene>
<dbReference type="AlphaFoldDB" id="A0AAV8V4Z1"/>
<evidence type="ECO:0000313" key="3">
    <source>
        <dbReference type="Proteomes" id="UP001159042"/>
    </source>
</evidence>
<evidence type="ECO:0000256" key="1">
    <source>
        <dbReference type="SAM" id="MobiDB-lite"/>
    </source>
</evidence>
<dbReference type="PANTHER" id="PTHR34239:SF2">
    <property type="entry name" value="TRANSPOSABLE ELEMENT P TRANSPOSASE_THAP9 CONSERVED DOMAIN-CONTAINING PROTEIN"/>
    <property type="match status" value="1"/>
</dbReference>
<sequence length="313" mass="35216">MPKKSGKRERSRNDSSGSSHLSKILKKIEERLDRVEKHQSKVSRRRSARRISSESDSEVGASWKYARVVQARRRRCHPLQARVIIGGELDQDQQREEGEAPANVTTVDVQNAEALCSNNSDALPRLIEYVRDNIFRFIISPHLQSFVMTILQPFVMTVNPFVMMDVPTKSSGEKLGDDILSLLGEDKTIEISFAAPLHPDVASRWTYILSSGLEEQSRDNLMEKYLSPENCPLLNAPTVNPEVKAAVQEAILRRDARLAHLQQQIGASLSAIGLALTSMLKNKDGDKQYIEMLGDAGRLLLIYTTQSRYRDES</sequence>